<gene>
    <name evidence="2" type="ORF">E8M01_10325</name>
</gene>
<dbReference type="RefSeq" id="WP_136960042.1">
    <property type="nucleotide sequence ID" value="NZ_CP039690.1"/>
</dbReference>
<feature type="transmembrane region" description="Helical" evidence="1">
    <location>
        <begin position="63"/>
        <end position="86"/>
    </location>
</feature>
<reference evidence="2 3" key="1">
    <citation type="submission" date="2019-04" db="EMBL/GenBank/DDBJ databases">
        <title>Phreatobacter aquaticus sp. nov.</title>
        <authorList>
            <person name="Choi A."/>
        </authorList>
    </citation>
    <scope>NUCLEOTIDE SEQUENCE [LARGE SCALE GENOMIC DNA]</scope>
    <source>
        <strain evidence="2 3">KCTC 52518</strain>
    </source>
</reference>
<keyword evidence="1" id="KW-0812">Transmembrane</keyword>
<keyword evidence="1" id="KW-0472">Membrane</keyword>
<dbReference type="AlphaFoldDB" id="A0A4D7B3H1"/>
<sequence length="119" mass="12410">MNAWSIVRQSGAILLRGSVGTLARLDPTPRRAGPIPRKIFMIPSCFGGTLRCAMACLRRGLQWGVLMVATAASGLVAGVLSLILFGGHVALTPVTTDVLFLGLAVSSLHVVMGLIAAKE</sequence>
<feature type="transmembrane region" description="Helical" evidence="1">
    <location>
        <begin position="98"/>
        <end position="117"/>
    </location>
</feature>
<evidence type="ECO:0000313" key="2">
    <source>
        <dbReference type="EMBL" id="QCI64590.1"/>
    </source>
</evidence>
<name>A0A4D7B3H1_9HYPH</name>
<evidence type="ECO:0000256" key="1">
    <source>
        <dbReference type="SAM" id="Phobius"/>
    </source>
</evidence>
<evidence type="ECO:0000313" key="3">
    <source>
        <dbReference type="Proteomes" id="UP000298781"/>
    </source>
</evidence>
<dbReference type="EMBL" id="CP039690">
    <property type="protein sequence ID" value="QCI64590.1"/>
    <property type="molecule type" value="Genomic_DNA"/>
</dbReference>
<keyword evidence="1" id="KW-1133">Transmembrane helix</keyword>
<dbReference type="KEGG" id="pstg:E8M01_10325"/>
<keyword evidence="3" id="KW-1185">Reference proteome</keyword>
<organism evidence="2 3">
    <name type="scientific">Phreatobacter stygius</name>
    <dbReference type="NCBI Taxonomy" id="1940610"/>
    <lineage>
        <taxon>Bacteria</taxon>
        <taxon>Pseudomonadati</taxon>
        <taxon>Pseudomonadota</taxon>
        <taxon>Alphaproteobacteria</taxon>
        <taxon>Hyphomicrobiales</taxon>
        <taxon>Phreatobacteraceae</taxon>
        <taxon>Phreatobacter</taxon>
    </lineage>
</organism>
<dbReference type="Proteomes" id="UP000298781">
    <property type="component" value="Chromosome"/>
</dbReference>
<protein>
    <submittedName>
        <fullName evidence="2">Uncharacterized protein</fullName>
    </submittedName>
</protein>
<proteinExistence type="predicted"/>
<accession>A0A4D7B3H1</accession>